<comment type="similarity">
    <text evidence="1 7">Belongs to the phospholipase B-like family.</text>
</comment>
<organism evidence="8 9">
    <name type="scientific">Amblyomma americanum</name>
    <name type="common">Lone star tick</name>
    <dbReference type="NCBI Taxonomy" id="6943"/>
    <lineage>
        <taxon>Eukaryota</taxon>
        <taxon>Metazoa</taxon>
        <taxon>Ecdysozoa</taxon>
        <taxon>Arthropoda</taxon>
        <taxon>Chelicerata</taxon>
        <taxon>Arachnida</taxon>
        <taxon>Acari</taxon>
        <taxon>Parasitiformes</taxon>
        <taxon>Ixodida</taxon>
        <taxon>Ixodoidea</taxon>
        <taxon>Ixodidae</taxon>
        <taxon>Amblyomminae</taxon>
        <taxon>Amblyomma</taxon>
    </lineage>
</organism>
<dbReference type="Gene3D" id="3.60.60.20">
    <property type="match status" value="2"/>
</dbReference>
<keyword evidence="3 7" id="KW-0378">Hydrolase</keyword>
<sequence>YNNQWMVVDYKKFVPGQPLPDGLLYVLEQLPASEFIFNMSGSPEQVKKFGDWFTYDKTPRALIFKRDHGKVHDMDSMIKLMR</sequence>
<evidence type="ECO:0000313" key="9">
    <source>
        <dbReference type="Proteomes" id="UP001321473"/>
    </source>
</evidence>
<evidence type="ECO:0000256" key="7">
    <source>
        <dbReference type="RuleBase" id="RU364138"/>
    </source>
</evidence>
<dbReference type="PANTHER" id="PTHR12370">
    <property type="entry name" value="PHOSPHOLIPASE B-RELATED"/>
    <property type="match status" value="1"/>
</dbReference>
<keyword evidence="9" id="KW-1185">Reference proteome</keyword>
<evidence type="ECO:0000256" key="2">
    <source>
        <dbReference type="ARBA" id="ARBA00022729"/>
    </source>
</evidence>
<dbReference type="PANTHER" id="PTHR12370:SF3">
    <property type="entry name" value="PHOSPHOLIPASE B-LIKE 2-RELATED"/>
    <property type="match status" value="1"/>
</dbReference>
<proteinExistence type="inferred from homology"/>
<reference evidence="8 9" key="1">
    <citation type="journal article" date="2023" name="Arcadia Sci">
        <title>De novo assembly of a long-read Amblyomma americanum tick genome.</title>
        <authorList>
            <person name="Chou S."/>
            <person name="Poskanzer K.E."/>
            <person name="Rollins M."/>
            <person name="Thuy-Boun P.S."/>
        </authorList>
    </citation>
    <scope>NUCLEOTIDE SEQUENCE [LARGE SCALE GENOMIC DNA]</scope>
    <source>
        <strain evidence="8">F_SG_1</strain>
        <tissue evidence="8">Salivary glands</tissue>
    </source>
</reference>
<dbReference type="InterPro" id="IPR043042">
    <property type="entry name" value="PLipase_B-like_dom3"/>
</dbReference>
<keyword evidence="2" id="KW-0732">Signal</keyword>
<evidence type="ECO:0000256" key="1">
    <source>
        <dbReference type="ARBA" id="ARBA00007835"/>
    </source>
</evidence>
<evidence type="ECO:0000256" key="3">
    <source>
        <dbReference type="ARBA" id="ARBA00022801"/>
    </source>
</evidence>
<dbReference type="GO" id="GO:0009395">
    <property type="term" value="P:phospholipid catabolic process"/>
    <property type="evidence" value="ECO:0007669"/>
    <property type="project" value="TreeGrafter"/>
</dbReference>
<protein>
    <recommendedName>
        <fullName evidence="7">Phospholipase B-like</fullName>
        <ecNumber evidence="7">3.1.1.-</ecNumber>
    </recommendedName>
</protein>
<comment type="caution">
    <text evidence="8">The sequence shown here is derived from an EMBL/GenBank/DDBJ whole genome shotgun (WGS) entry which is preliminary data.</text>
</comment>
<dbReference type="EC" id="3.1.1.-" evidence="7"/>
<evidence type="ECO:0000256" key="5">
    <source>
        <dbReference type="ARBA" id="ARBA00023098"/>
    </source>
</evidence>
<keyword evidence="6" id="KW-0325">Glycoprotein</keyword>
<dbReference type="Pfam" id="PF04916">
    <property type="entry name" value="Phospholip_B"/>
    <property type="match status" value="1"/>
</dbReference>
<evidence type="ECO:0000256" key="4">
    <source>
        <dbReference type="ARBA" id="ARBA00022963"/>
    </source>
</evidence>
<evidence type="ECO:0000313" key="8">
    <source>
        <dbReference type="EMBL" id="KAK8765066.1"/>
    </source>
</evidence>
<dbReference type="AlphaFoldDB" id="A0AAQ4DRH6"/>
<dbReference type="GO" id="GO:0004620">
    <property type="term" value="F:phospholipase activity"/>
    <property type="evidence" value="ECO:0007669"/>
    <property type="project" value="InterPro"/>
</dbReference>
<feature type="non-terminal residue" evidence="8">
    <location>
        <position position="1"/>
    </location>
</feature>
<accession>A0AAQ4DRH6</accession>
<dbReference type="Proteomes" id="UP001321473">
    <property type="component" value="Unassembled WGS sequence"/>
</dbReference>
<evidence type="ECO:0000256" key="6">
    <source>
        <dbReference type="ARBA" id="ARBA00023180"/>
    </source>
</evidence>
<keyword evidence="5 7" id="KW-0443">Lipid metabolism</keyword>
<dbReference type="InterPro" id="IPR007000">
    <property type="entry name" value="PLipase_B-like"/>
</dbReference>
<keyword evidence="4 7" id="KW-0442">Lipid degradation</keyword>
<gene>
    <name evidence="8" type="ORF">V5799_032324</name>
</gene>
<dbReference type="EMBL" id="JARKHS020027756">
    <property type="protein sequence ID" value="KAK8765066.1"/>
    <property type="molecule type" value="Genomic_DNA"/>
</dbReference>
<comment type="function">
    <text evidence="7">Putative phospholipase.</text>
</comment>
<name>A0AAQ4DRH6_AMBAM</name>
<dbReference type="GO" id="GO:0005576">
    <property type="term" value="C:extracellular region"/>
    <property type="evidence" value="ECO:0007669"/>
    <property type="project" value="TreeGrafter"/>
</dbReference>